<proteinExistence type="predicted"/>
<dbReference type="InParanoid" id="C3YFJ9"/>
<dbReference type="EMBL" id="GG666509">
    <property type="protein sequence ID" value="EEN60962.1"/>
    <property type="molecule type" value="Genomic_DNA"/>
</dbReference>
<gene>
    <name evidence="1" type="ORF">BRAFLDRAFT_92592</name>
</gene>
<accession>C3YFJ9</accession>
<sequence>MDLDTLSTNPPPASMNLDTMFQDLQTKVDGYEKGKQGVRALLRDIRAMTARPDSLFDPAAALHLVEDLAVAARKEKHRKADEFEAAVDEVRLRRFHKNWRSAMKDIFATESERKYTLIMTTHLVPLGNSRQTGNEGGKALASWWVLLDYKLVHTCEHWVHFSYGNINSKRLKTLHIHMPE</sequence>
<name>C3YFJ9_BRAFL</name>
<dbReference type="AlphaFoldDB" id="C3YFJ9"/>
<reference evidence="1" key="1">
    <citation type="journal article" date="2008" name="Nature">
        <title>The amphioxus genome and the evolution of the chordate karyotype.</title>
        <authorList>
            <consortium name="US DOE Joint Genome Institute (JGI-PGF)"/>
            <person name="Putnam N.H."/>
            <person name="Butts T."/>
            <person name="Ferrier D.E.K."/>
            <person name="Furlong R.F."/>
            <person name="Hellsten U."/>
            <person name="Kawashima T."/>
            <person name="Robinson-Rechavi M."/>
            <person name="Shoguchi E."/>
            <person name="Terry A."/>
            <person name="Yu J.-K."/>
            <person name="Benito-Gutierrez E.L."/>
            <person name="Dubchak I."/>
            <person name="Garcia-Fernandez J."/>
            <person name="Gibson-Brown J.J."/>
            <person name="Grigoriev I.V."/>
            <person name="Horton A.C."/>
            <person name="de Jong P.J."/>
            <person name="Jurka J."/>
            <person name="Kapitonov V.V."/>
            <person name="Kohara Y."/>
            <person name="Kuroki Y."/>
            <person name="Lindquist E."/>
            <person name="Lucas S."/>
            <person name="Osoegawa K."/>
            <person name="Pennacchio L.A."/>
            <person name="Salamov A.A."/>
            <person name="Satou Y."/>
            <person name="Sauka-Spengler T."/>
            <person name="Schmutz J."/>
            <person name="Shin-I T."/>
            <person name="Toyoda A."/>
            <person name="Bronner-Fraser M."/>
            <person name="Fujiyama A."/>
            <person name="Holland L.Z."/>
            <person name="Holland P.W.H."/>
            <person name="Satoh N."/>
            <person name="Rokhsar D.S."/>
        </authorList>
    </citation>
    <scope>NUCLEOTIDE SEQUENCE [LARGE SCALE GENOMIC DNA]</scope>
    <source>
        <strain evidence="1">S238N-H82</strain>
        <tissue evidence="1">Testes</tissue>
    </source>
</reference>
<protein>
    <submittedName>
        <fullName evidence="1">Uncharacterized protein</fullName>
    </submittedName>
</protein>
<organism>
    <name type="scientific">Branchiostoma floridae</name>
    <name type="common">Florida lancelet</name>
    <name type="synonym">Amphioxus</name>
    <dbReference type="NCBI Taxonomy" id="7739"/>
    <lineage>
        <taxon>Eukaryota</taxon>
        <taxon>Metazoa</taxon>
        <taxon>Chordata</taxon>
        <taxon>Cephalochordata</taxon>
        <taxon>Leptocardii</taxon>
        <taxon>Amphioxiformes</taxon>
        <taxon>Branchiostomatidae</taxon>
        <taxon>Branchiostoma</taxon>
    </lineage>
</organism>
<evidence type="ECO:0000313" key="1">
    <source>
        <dbReference type="EMBL" id="EEN60962.1"/>
    </source>
</evidence>